<gene>
    <name evidence="1" type="ORF">HPB52_004120</name>
</gene>
<reference evidence="1" key="1">
    <citation type="journal article" date="2020" name="Cell">
        <title>Large-Scale Comparative Analyses of Tick Genomes Elucidate Their Genetic Diversity and Vector Capacities.</title>
        <authorList>
            <consortium name="Tick Genome and Microbiome Consortium (TIGMIC)"/>
            <person name="Jia N."/>
            <person name="Wang J."/>
            <person name="Shi W."/>
            <person name="Du L."/>
            <person name="Sun Y."/>
            <person name="Zhan W."/>
            <person name="Jiang J.F."/>
            <person name="Wang Q."/>
            <person name="Zhang B."/>
            <person name="Ji P."/>
            <person name="Bell-Sakyi L."/>
            <person name="Cui X.M."/>
            <person name="Yuan T.T."/>
            <person name="Jiang B.G."/>
            <person name="Yang W.F."/>
            <person name="Lam T.T."/>
            <person name="Chang Q.C."/>
            <person name="Ding S.J."/>
            <person name="Wang X.J."/>
            <person name="Zhu J.G."/>
            <person name="Ruan X.D."/>
            <person name="Zhao L."/>
            <person name="Wei J.T."/>
            <person name="Ye R.Z."/>
            <person name="Que T.C."/>
            <person name="Du C.H."/>
            <person name="Zhou Y.H."/>
            <person name="Cheng J.X."/>
            <person name="Dai P.F."/>
            <person name="Guo W.B."/>
            <person name="Han X.H."/>
            <person name="Huang E.J."/>
            <person name="Li L.F."/>
            <person name="Wei W."/>
            <person name="Gao Y.C."/>
            <person name="Liu J.Z."/>
            <person name="Shao H.Z."/>
            <person name="Wang X."/>
            <person name="Wang C.C."/>
            <person name="Yang T.C."/>
            <person name="Huo Q.B."/>
            <person name="Li W."/>
            <person name="Chen H.Y."/>
            <person name="Chen S.E."/>
            <person name="Zhou L.G."/>
            <person name="Ni X.B."/>
            <person name="Tian J.H."/>
            <person name="Sheng Y."/>
            <person name="Liu T."/>
            <person name="Pan Y.S."/>
            <person name="Xia L.Y."/>
            <person name="Li J."/>
            <person name="Zhao F."/>
            <person name="Cao W.C."/>
        </authorList>
    </citation>
    <scope>NUCLEOTIDE SEQUENCE</scope>
    <source>
        <strain evidence="1">Rsan-2018</strain>
    </source>
</reference>
<name>A0A9D4SQ65_RHISA</name>
<sequence>MLHQVSEFLWQNILCRLPKKNAPSCQVKNVQRIGSVDIPQKVEQVLGLGPKFSVAPKLDKTELIALVRGTASRAALVENDRVVAECVEALPARLTGIRRPHLSSVVESLPRDDLKFLQADKDGGFVVFYLLAYLAFLACEAPTDALNKLFFTRPIGGNANVKNQLEHETKQSGTFVKPEITIQDLTFTRG</sequence>
<dbReference type="AlphaFoldDB" id="A0A9D4SQ65"/>
<evidence type="ECO:0000313" key="2">
    <source>
        <dbReference type="Proteomes" id="UP000821837"/>
    </source>
</evidence>
<proteinExistence type="predicted"/>
<organism evidence="1 2">
    <name type="scientific">Rhipicephalus sanguineus</name>
    <name type="common">Brown dog tick</name>
    <name type="synonym">Ixodes sanguineus</name>
    <dbReference type="NCBI Taxonomy" id="34632"/>
    <lineage>
        <taxon>Eukaryota</taxon>
        <taxon>Metazoa</taxon>
        <taxon>Ecdysozoa</taxon>
        <taxon>Arthropoda</taxon>
        <taxon>Chelicerata</taxon>
        <taxon>Arachnida</taxon>
        <taxon>Acari</taxon>
        <taxon>Parasitiformes</taxon>
        <taxon>Ixodida</taxon>
        <taxon>Ixodoidea</taxon>
        <taxon>Ixodidae</taxon>
        <taxon>Rhipicephalinae</taxon>
        <taxon>Rhipicephalus</taxon>
        <taxon>Rhipicephalus</taxon>
    </lineage>
</organism>
<protein>
    <submittedName>
        <fullName evidence="1">Uncharacterized protein</fullName>
    </submittedName>
</protein>
<dbReference type="Proteomes" id="UP000821837">
    <property type="component" value="Unassembled WGS sequence"/>
</dbReference>
<accession>A0A9D4SQ65</accession>
<keyword evidence="2" id="KW-1185">Reference proteome</keyword>
<dbReference type="EMBL" id="JABSTV010001253">
    <property type="protein sequence ID" value="KAH7943045.1"/>
    <property type="molecule type" value="Genomic_DNA"/>
</dbReference>
<comment type="caution">
    <text evidence="1">The sequence shown here is derived from an EMBL/GenBank/DDBJ whole genome shotgun (WGS) entry which is preliminary data.</text>
</comment>
<evidence type="ECO:0000313" key="1">
    <source>
        <dbReference type="EMBL" id="KAH7943045.1"/>
    </source>
</evidence>
<reference evidence="1" key="2">
    <citation type="submission" date="2021-09" db="EMBL/GenBank/DDBJ databases">
        <authorList>
            <person name="Jia N."/>
            <person name="Wang J."/>
            <person name="Shi W."/>
            <person name="Du L."/>
            <person name="Sun Y."/>
            <person name="Zhan W."/>
            <person name="Jiang J."/>
            <person name="Wang Q."/>
            <person name="Zhang B."/>
            <person name="Ji P."/>
            <person name="Sakyi L.B."/>
            <person name="Cui X."/>
            <person name="Yuan T."/>
            <person name="Jiang B."/>
            <person name="Yang W."/>
            <person name="Lam T.T.-Y."/>
            <person name="Chang Q."/>
            <person name="Ding S."/>
            <person name="Wang X."/>
            <person name="Zhu J."/>
            <person name="Ruan X."/>
            <person name="Zhao L."/>
            <person name="Wei J."/>
            <person name="Que T."/>
            <person name="Du C."/>
            <person name="Cheng J."/>
            <person name="Dai P."/>
            <person name="Han X."/>
            <person name="Huang E."/>
            <person name="Gao Y."/>
            <person name="Liu J."/>
            <person name="Shao H."/>
            <person name="Ye R."/>
            <person name="Li L."/>
            <person name="Wei W."/>
            <person name="Wang X."/>
            <person name="Wang C."/>
            <person name="Huo Q."/>
            <person name="Li W."/>
            <person name="Guo W."/>
            <person name="Chen H."/>
            <person name="Chen S."/>
            <person name="Zhou L."/>
            <person name="Zhou L."/>
            <person name="Ni X."/>
            <person name="Tian J."/>
            <person name="Zhou Y."/>
            <person name="Sheng Y."/>
            <person name="Liu T."/>
            <person name="Pan Y."/>
            <person name="Xia L."/>
            <person name="Li J."/>
            <person name="Zhao F."/>
            <person name="Cao W."/>
        </authorList>
    </citation>
    <scope>NUCLEOTIDE SEQUENCE</scope>
    <source>
        <strain evidence="1">Rsan-2018</strain>
        <tissue evidence="1">Larvae</tissue>
    </source>
</reference>